<dbReference type="InterPro" id="IPR000960">
    <property type="entry name" value="Flavin_mOase"/>
</dbReference>
<evidence type="ECO:0000313" key="9">
    <source>
        <dbReference type="EMBL" id="AFP03064.1"/>
    </source>
</evidence>
<evidence type="ECO:0000313" key="11">
    <source>
        <dbReference type="Proteomes" id="UP000314986"/>
    </source>
</evidence>
<reference evidence="9 11" key="3">
    <citation type="journal article" date="2014" name="Nature">
        <title>Elephant shark genome provides unique insights into gnathostome evolution.</title>
        <authorList>
            <consortium name="International Elephant Shark Genome Sequencing Consortium"/>
            <person name="Venkatesh B."/>
            <person name="Lee A.P."/>
            <person name="Ravi V."/>
            <person name="Maurya A.K."/>
            <person name="Lian M.M."/>
            <person name="Swann J.B."/>
            <person name="Ohta Y."/>
            <person name="Flajnik M.F."/>
            <person name="Sutoh Y."/>
            <person name="Kasahara M."/>
            <person name="Hoon S."/>
            <person name="Gangu V."/>
            <person name="Roy S.W."/>
            <person name="Irimia M."/>
            <person name="Korzh V."/>
            <person name="Kondrychyn I."/>
            <person name="Lim Z.W."/>
            <person name="Tay B.H."/>
            <person name="Tohari S."/>
            <person name="Kong K.W."/>
            <person name="Ho S."/>
            <person name="Lorente-Galdos B."/>
            <person name="Quilez J."/>
            <person name="Marques-Bonet T."/>
            <person name="Raney B.J."/>
            <person name="Ingham P.W."/>
            <person name="Tay A."/>
            <person name="Hillier L.W."/>
            <person name="Minx P."/>
            <person name="Boehm T."/>
            <person name="Wilson R.K."/>
            <person name="Brenner S."/>
            <person name="Warren W.C."/>
        </authorList>
    </citation>
    <scope>NUCLEOTIDE SEQUENCE</scope>
    <source>
        <tissue evidence="9">Liver</tissue>
    </source>
</reference>
<reference evidence="11" key="1">
    <citation type="journal article" date="2006" name="Science">
        <title>Ancient noncoding elements conserved in the human genome.</title>
        <authorList>
            <person name="Venkatesh B."/>
            <person name="Kirkness E.F."/>
            <person name="Loh Y.H."/>
            <person name="Halpern A.L."/>
            <person name="Lee A.P."/>
            <person name="Johnson J."/>
            <person name="Dandona N."/>
            <person name="Viswanathan L.D."/>
            <person name="Tay A."/>
            <person name="Venter J.C."/>
            <person name="Strausberg R.L."/>
            <person name="Brenner S."/>
        </authorList>
    </citation>
    <scope>NUCLEOTIDE SEQUENCE [LARGE SCALE GENOMIC DNA]</scope>
</reference>
<dbReference type="SUPFAM" id="SSF51905">
    <property type="entry name" value="FAD/NAD(P)-binding domain"/>
    <property type="match status" value="2"/>
</dbReference>
<dbReference type="PIRSF" id="PIRSF000332">
    <property type="entry name" value="FMO"/>
    <property type="match status" value="1"/>
</dbReference>
<dbReference type="EMBL" id="JW870546">
    <property type="protein sequence ID" value="AFP03064.1"/>
    <property type="molecule type" value="mRNA"/>
</dbReference>
<name>V9KWT1_CALMI</name>
<dbReference type="KEGG" id="cmk:103176024"/>
<dbReference type="Proteomes" id="UP000314986">
    <property type="component" value="Unassembled WGS sequence"/>
</dbReference>
<dbReference type="AlphaFoldDB" id="V9KWT1"/>
<dbReference type="InterPro" id="IPR050346">
    <property type="entry name" value="FMO-like"/>
</dbReference>
<reference evidence="11" key="2">
    <citation type="journal article" date="2007" name="PLoS Biol.">
        <title>Survey sequencing and comparative analysis of the elephant shark (Callorhinchus milii) genome.</title>
        <authorList>
            <person name="Venkatesh B."/>
            <person name="Kirkness E.F."/>
            <person name="Loh Y.H."/>
            <person name="Halpern A.L."/>
            <person name="Lee A.P."/>
            <person name="Johnson J."/>
            <person name="Dandona N."/>
            <person name="Viswanathan L.D."/>
            <person name="Tay A."/>
            <person name="Venter J.C."/>
            <person name="Strausberg R.L."/>
            <person name="Brenner S."/>
        </authorList>
    </citation>
    <scope>NUCLEOTIDE SEQUENCE [LARGE SCALE GENOMIC DNA]</scope>
</reference>
<dbReference type="PANTHER" id="PTHR23023">
    <property type="entry name" value="DIMETHYLANILINE MONOOXYGENASE"/>
    <property type="match status" value="1"/>
</dbReference>
<organism evidence="9">
    <name type="scientific">Callorhinchus milii</name>
    <name type="common">Ghost shark</name>
    <dbReference type="NCBI Taxonomy" id="7868"/>
    <lineage>
        <taxon>Eukaryota</taxon>
        <taxon>Metazoa</taxon>
        <taxon>Chordata</taxon>
        <taxon>Craniata</taxon>
        <taxon>Vertebrata</taxon>
        <taxon>Chondrichthyes</taxon>
        <taxon>Holocephali</taxon>
        <taxon>Chimaeriformes</taxon>
        <taxon>Callorhinchidae</taxon>
        <taxon>Callorhinchus</taxon>
    </lineage>
</organism>
<accession>V9KWT1</accession>
<keyword evidence="7 8" id="KW-0503">Monooxygenase</keyword>
<sequence>MSYHKFKVAVIGAGAAGLCAASHVLSRSENFHPPVVYEMSDCVGGTWVYTDNVGRNDYGLPVHSSMYKNLRSNLPKEIMGFPDFPFDTQLPSFVSHNDVRSYLEQYTDQFGIRSHIKFCTNVELVNPISGANGDTKNLWEIISKDLRRGTHCTERFDSVLVCTGHYSDPYIPHIPGIEHFKGQTMHSHEFRITEPFTGKNVILLGCGPSGIDMALELCSVAKQVVLSHANSLLTAPLPPNILQAKAVERFSETGVICGDKTEYPADIFIFCTGYNYSFPFLSREVGLEVRDHRVTPLYKHIVHTTFPTLFFIGLCKTICPFPFFHIQISFALAALDGTHKLPSKAEMDAATEDQYQTSLQIGIPHRHFHKLDSLQWSYSAELAQLAKVDPLPPTIRKLYEENKVIRRQDVCNYKNYKYEVIDHEKWRIVKPKSL</sequence>
<comment type="similarity">
    <text evidence="2 8">Belongs to the FMO family.</text>
</comment>
<keyword evidence="3 8" id="KW-0285">Flavoprotein</keyword>
<proteinExistence type="evidence at transcript level"/>
<dbReference type="OrthoDB" id="66881at2759"/>
<dbReference type="GO" id="GO:0004499">
    <property type="term" value="F:N,N-dimethylaniline monooxygenase activity"/>
    <property type="evidence" value="ECO:0007669"/>
    <property type="project" value="InterPro"/>
</dbReference>
<comment type="cofactor">
    <cofactor evidence="1 8">
        <name>FAD</name>
        <dbReference type="ChEBI" id="CHEBI:57692"/>
    </cofactor>
</comment>
<dbReference type="InterPro" id="IPR020946">
    <property type="entry name" value="Flavin_mOase-like"/>
</dbReference>
<dbReference type="Gene3D" id="3.50.50.60">
    <property type="entry name" value="FAD/NAD(P)-binding domain"/>
    <property type="match status" value="2"/>
</dbReference>
<evidence type="ECO:0000256" key="3">
    <source>
        <dbReference type="ARBA" id="ARBA00022630"/>
    </source>
</evidence>
<dbReference type="PRINTS" id="PR00370">
    <property type="entry name" value="FMOXYGENASE"/>
</dbReference>
<dbReference type="FunFam" id="3.50.50.60:FF:000138">
    <property type="entry name" value="Flavin-containing monooxygenase"/>
    <property type="match status" value="1"/>
</dbReference>
<keyword evidence="5" id="KW-0521">NADP</keyword>
<protein>
    <recommendedName>
        <fullName evidence="8">Flavin-containing monooxygenase</fullName>
        <ecNumber evidence="8">1.-.-.-</ecNumber>
    </recommendedName>
</protein>
<dbReference type="InterPro" id="IPR036188">
    <property type="entry name" value="FAD/NAD-bd_sf"/>
</dbReference>
<evidence type="ECO:0000256" key="8">
    <source>
        <dbReference type="RuleBase" id="RU361177"/>
    </source>
</evidence>
<dbReference type="Pfam" id="PF00743">
    <property type="entry name" value="FMO-like"/>
    <property type="match status" value="2"/>
</dbReference>
<dbReference type="EC" id="1.-.-.-" evidence="8"/>
<evidence type="ECO:0000256" key="7">
    <source>
        <dbReference type="ARBA" id="ARBA00023033"/>
    </source>
</evidence>
<dbReference type="GeneTree" id="ENSGT00940000164245"/>
<dbReference type="GO" id="GO:0050661">
    <property type="term" value="F:NADP binding"/>
    <property type="evidence" value="ECO:0007669"/>
    <property type="project" value="InterPro"/>
</dbReference>
<evidence type="ECO:0000313" key="10">
    <source>
        <dbReference type="Ensembl" id="ENSCMIP00000036797.1"/>
    </source>
</evidence>
<evidence type="ECO:0000256" key="1">
    <source>
        <dbReference type="ARBA" id="ARBA00001974"/>
    </source>
</evidence>
<reference evidence="10" key="4">
    <citation type="submission" date="2025-05" db="UniProtKB">
        <authorList>
            <consortium name="Ensembl"/>
        </authorList>
    </citation>
    <scope>IDENTIFICATION</scope>
</reference>
<evidence type="ECO:0000256" key="6">
    <source>
        <dbReference type="ARBA" id="ARBA00023002"/>
    </source>
</evidence>
<gene>
    <name evidence="10" type="primary">zgc:77439</name>
</gene>
<keyword evidence="11" id="KW-1185">Reference proteome</keyword>
<dbReference type="STRING" id="7868.ENSCMIP00000036797"/>
<dbReference type="RefSeq" id="XP_007887552.1">
    <property type="nucleotide sequence ID" value="XM_007889361.2"/>
</dbReference>
<keyword evidence="4 8" id="KW-0274">FAD</keyword>
<evidence type="ECO:0000256" key="2">
    <source>
        <dbReference type="ARBA" id="ARBA00009183"/>
    </source>
</evidence>
<dbReference type="Ensembl" id="ENSCMIT00000037338.1">
    <property type="protein sequence ID" value="ENSCMIP00000036797.1"/>
    <property type="gene ID" value="ENSCMIG00000015532.1"/>
</dbReference>
<keyword evidence="6 8" id="KW-0560">Oxidoreductase</keyword>
<dbReference type="GO" id="GO:0050660">
    <property type="term" value="F:flavin adenine dinucleotide binding"/>
    <property type="evidence" value="ECO:0007669"/>
    <property type="project" value="InterPro"/>
</dbReference>
<dbReference type="GeneID" id="103176024"/>
<evidence type="ECO:0000256" key="5">
    <source>
        <dbReference type="ARBA" id="ARBA00022857"/>
    </source>
</evidence>
<dbReference type="OMA" id="CFEKQSD"/>
<evidence type="ECO:0000256" key="4">
    <source>
        <dbReference type="ARBA" id="ARBA00022827"/>
    </source>
</evidence>